<sequence length="1300" mass="148465">MLGSNLLNTVRCNYKPYFIYKSQSPMLLNKKYKKLLPTKKYIIDELVLVSAWKKAQQHIRSVNWYVDYLDLDKSAVELESRIHSLSSAISLKTLQLSPLQLIPAPKSYPWEFVRTELKDGFGVSEDLLLWCPKEKKEDSSKKVSIPLRPLAHVTIDDQTVFTAIMMLLADQVETEQGDPLTNFEDVHNKKVINYGNRLHCKYDDDLASYSWGNSKTYSQFFRDYQRFLTRPIYFGRKANSTKTNCERIYEVHLDFAKFYDCIDRKILIDKITALVKTSTGKIPGNCIQGVLNKFLNWEWTEESKQLYTDVCRNDSISELEHRKGIPQGLVAGGFFANIFMLEFDREVGNLIGKILPGSNVTLIDACRYVDDFRLIIKVQKSDNDIESLKKIIAKTFEPFTDKYGLNLQPTKTKVKPFSAKEGAISSKVADIQSKVSGPMPLHELDEQLGHLEGLIELSDNLKSEDDDNSILGSKRLNDLAYIDNYSNDVRKDTLLRFSANKIHKLLREKRNMISQDVNSEGKPISGNWDYLQERMARKFISKWTKDPSLTVLLKKGLELFPHVDLLIPILDNLDDIRTRDTKPEQVLFADYCLSEILRHSATAINTKDKWAFPAHSDCIGYFEYLENYSSMLLLKLDELSMTLREQVLFFCLVRNDSALDKEVGDKTFIVITKLLSGFRHIDMEISNSEFSTSILLAHQISIDKTKVIRSVVSCLDHAYKIRSPNTKKINYHDIFPICETIMLGDAALFKSIYLSAKKLRLGWPKIITTLADYLGMDDYSKIKGNLSDQNSNYVSLLSVLRMDNSPFKHENGILKLLQAAMKNIDPFTFSMPIDITNCKVKCSDWSGLLRLHSSCELSLELAFYEEGKQYHKAPAWLTKEHAPLYYLGMFIRSSLLGSIDWSGSTFESKDCPAYRGIKSNMLKRQIGMMHSPEAFGDSKSPMSNWLSTLLFKLLQWPGVESSSNGYSWPNVWNIRELQKLIDEQIRYQSEGFCHLSNMPTYVEKVSLDWPLGKKHLNVVMVQPLLPLVKHFEMHGLKLDSPKYRATHRRHTASVTELILHTIASVDSINEKPKIKGKVDLIVWPELSVSPDDIDILERLSDKTGAIIFAGIGFSHINNKQQLNNAAIWIIPNKKSSGRRFINRLQGKCNMTSGEVNCITPWRPYQLIVELIHPDFPTKEGFKLTGSICYDATDIKLSADLKDKSDAYIISAMNKDIATFDSMVDALFYHMYQHVILVNSGEFGGSVAKAPYKERFHKLITHVHGSNQVSISSFEMNMFDFRNHGDSLKSNKELKTPPAGS</sequence>
<reference evidence="4" key="1">
    <citation type="submission" date="2014-09" db="EMBL/GenBank/DDBJ databases">
        <authorList>
            <person name="Hjerde E."/>
        </authorList>
    </citation>
    <scope>NUCLEOTIDE SEQUENCE [LARGE SCALE GENOMIC DNA]</scope>
    <source>
        <strain evidence="4">06/09/139</strain>
    </source>
</reference>
<protein>
    <recommendedName>
        <fullName evidence="2">Reverse transcriptase domain-containing protein</fullName>
    </recommendedName>
</protein>
<dbReference type="CDD" id="cd01646">
    <property type="entry name" value="RT_Bac_retron_I"/>
    <property type="match status" value="1"/>
</dbReference>
<organism evidence="3 4">
    <name type="scientific">Aliivibrio wodanis</name>
    <dbReference type="NCBI Taxonomy" id="80852"/>
    <lineage>
        <taxon>Bacteria</taxon>
        <taxon>Pseudomonadati</taxon>
        <taxon>Pseudomonadota</taxon>
        <taxon>Gammaproteobacteria</taxon>
        <taxon>Vibrionales</taxon>
        <taxon>Vibrionaceae</taxon>
        <taxon>Aliivibrio</taxon>
    </lineage>
</organism>
<name>A0A090I5F0_9GAMM</name>
<dbReference type="EMBL" id="LN554847">
    <property type="protein sequence ID" value="CED56745.1"/>
    <property type="molecule type" value="Genomic_DNA"/>
</dbReference>
<dbReference type="InterPro" id="IPR036526">
    <property type="entry name" value="C-N_Hydrolase_sf"/>
</dbReference>
<dbReference type="Gene3D" id="3.60.110.10">
    <property type="entry name" value="Carbon-nitrogen hydrolase"/>
    <property type="match status" value="1"/>
</dbReference>
<gene>
    <name evidence="3" type="ORF">AWOD_II_0087</name>
</gene>
<dbReference type="PATRIC" id="fig|80852.17.peg.2828"/>
<dbReference type="InterPro" id="IPR000477">
    <property type="entry name" value="RT_dom"/>
</dbReference>
<dbReference type="STRING" id="80852.AWOD_II_0087"/>
<dbReference type="PROSITE" id="PS50878">
    <property type="entry name" value="RT_POL"/>
    <property type="match status" value="1"/>
</dbReference>
<evidence type="ECO:0000259" key="2">
    <source>
        <dbReference type="PROSITE" id="PS50878"/>
    </source>
</evidence>
<dbReference type="Pfam" id="PF00078">
    <property type="entry name" value="RVT_1"/>
    <property type="match status" value="1"/>
</dbReference>
<evidence type="ECO:0000313" key="3">
    <source>
        <dbReference type="EMBL" id="CED56745.1"/>
    </source>
</evidence>
<accession>A0A090I5F0</accession>
<evidence type="ECO:0000256" key="1">
    <source>
        <dbReference type="ARBA" id="ARBA00034120"/>
    </source>
</evidence>
<dbReference type="InterPro" id="IPR051083">
    <property type="entry name" value="GrpII_Intron_Splice-Mob/Def"/>
</dbReference>
<dbReference type="PANTHER" id="PTHR34047">
    <property type="entry name" value="NUCLEAR INTRON MATURASE 1, MITOCHONDRIAL-RELATED"/>
    <property type="match status" value="1"/>
</dbReference>
<comment type="similarity">
    <text evidence="1">Belongs to the bacterial reverse transcriptase family.</text>
</comment>
<dbReference type="Proteomes" id="UP000032427">
    <property type="component" value="Chromosome 2"/>
</dbReference>
<proteinExistence type="inferred from homology"/>
<dbReference type="KEGG" id="awd:AWOD_II_0087"/>
<feature type="domain" description="Reverse transcriptase" evidence="2">
    <location>
        <begin position="149"/>
        <end position="425"/>
    </location>
</feature>
<dbReference type="HOGENOM" id="CLU_006914_0_0_6"/>
<dbReference type="PANTHER" id="PTHR34047:SF8">
    <property type="entry name" value="PROTEIN YKFC"/>
    <property type="match status" value="1"/>
</dbReference>
<evidence type="ECO:0000313" key="4">
    <source>
        <dbReference type="Proteomes" id="UP000032427"/>
    </source>
</evidence>
<keyword evidence="4" id="KW-1185">Reference proteome</keyword>